<accession>A0A0N7FVF8</accession>
<evidence type="ECO:0000256" key="5">
    <source>
        <dbReference type="ARBA" id="ARBA00022842"/>
    </source>
</evidence>
<dbReference type="InterPro" id="IPR022998">
    <property type="entry name" value="ThiamineP_synth_TenI"/>
</dbReference>
<feature type="binding site" evidence="11">
    <location>
        <begin position="148"/>
        <end position="150"/>
    </location>
    <ligand>
        <name>2-[(2R,5Z)-2-carboxy-4-methylthiazol-5(2H)-ylidene]ethyl phosphate</name>
        <dbReference type="ChEBI" id="CHEBI:62899"/>
    </ligand>
</feature>
<keyword evidence="3 11" id="KW-0808">Transferase</keyword>
<dbReference type="EMBL" id="CP011853">
    <property type="protein sequence ID" value="ALG87039.1"/>
    <property type="molecule type" value="Genomic_DNA"/>
</dbReference>
<feature type="binding site" evidence="11">
    <location>
        <position position="82"/>
    </location>
    <ligand>
        <name>4-amino-2-methyl-5-(diphosphooxymethyl)pyrimidine</name>
        <dbReference type="ChEBI" id="CHEBI:57841"/>
    </ligand>
</feature>
<keyword evidence="6 11" id="KW-0784">Thiamine biosynthesis</keyword>
<dbReference type="FunFam" id="3.20.20.70:FF:000178">
    <property type="entry name" value="Thiamine-phosphate synthase"/>
    <property type="match status" value="1"/>
</dbReference>
<evidence type="ECO:0000256" key="4">
    <source>
        <dbReference type="ARBA" id="ARBA00022723"/>
    </source>
</evidence>
<evidence type="ECO:0000313" key="15">
    <source>
        <dbReference type="EMBL" id="ALG87039.1"/>
    </source>
</evidence>
<proteinExistence type="inferred from homology"/>
<comment type="cofactor">
    <cofactor evidence="11">
        <name>Mg(2+)</name>
        <dbReference type="ChEBI" id="CHEBI:18420"/>
    </cofactor>
    <text evidence="11">Binds 1 Mg(2+) ion per subunit.</text>
</comment>
<feature type="binding site" evidence="11">
    <location>
        <position position="121"/>
    </location>
    <ligand>
        <name>4-amino-2-methyl-5-(diphosphooxymethyl)pyrimidine</name>
        <dbReference type="ChEBI" id="CHEBI:57841"/>
    </ligand>
</feature>
<evidence type="ECO:0000256" key="8">
    <source>
        <dbReference type="ARBA" id="ARBA00047851"/>
    </source>
</evidence>
<dbReference type="SUPFAM" id="SSF51391">
    <property type="entry name" value="Thiamin phosphate synthase"/>
    <property type="match status" value="1"/>
</dbReference>
<comment type="caution">
    <text evidence="11">Lacks conserved residue(s) required for the propagation of feature annotation.</text>
</comment>
<dbReference type="RefSeq" id="WP_062395642.1">
    <property type="nucleotide sequence ID" value="NZ_CP011853.1"/>
</dbReference>
<evidence type="ECO:0000256" key="11">
    <source>
        <dbReference type="HAMAP-Rule" id="MF_00097"/>
    </source>
</evidence>
<evidence type="ECO:0000313" key="16">
    <source>
        <dbReference type="Proteomes" id="UP000063789"/>
    </source>
</evidence>
<reference evidence="16" key="1">
    <citation type="submission" date="2015-06" db="EMBL/GenBank/DDBJ databases">
        <title>Complete genome sequence and metabolic analysis of phthalate degradation pathway in Gordonia sp. QH-11.</title>
        <authorList>
            <person name="Jin D."/>
            <person name="Kong X."/>
            <person name="Bai Z."/>
        </authorList>
    </citation>
    <scope>NUCLEOTIDE SEQUENCE [LARGE SCALE GENOMIC DNA]</scope>
    <source>
        <strain evidence="16">QH-11</strain>
    </source>
</reference>
<dbReference type="GO" id="GO:0004789">
    <property type="term" value="F:thiamine-phosphate diphosphorylase activity"/>
    <property type="evidence" value="ECO:0007669"/>
    <property type="project" value="UniProtKB-UniRule"/>
</dbReference>
<feature type="binding site" evidence="11">
    <location>
        <position position="83"/>
    </location>
    <ligand>
        <name>Mg(2+)</name>
        <dbReference type="ChEBI" id="CHEBI:18420"/>
    </ligand>
</feature>
<dbReference type="PANTHER" id="PTHR20857">
    <property type="entry name" value="THIAMINE-PHOSPHATE PYROPHOSPHORYLASE"/>
    <property type="match status" value="1"/>
</dbReference>
<dbReference type="GO" id="GO:0000287">
    <property type="term" value="F:magnesium ion binding"/>
    <property type="evidence" value="ECO:0007669"/>
    <property type="project" value="UniProtKB-UniRule"/>
</dbReference>
<gene>
    <name evidence="11" type="primary">thiE</name>
    <name evidence="15" type="ORF">ACH46_18960</name>
</gene>
<dbReference type="CDD" id="cd00564">
    <property type="entry name" value="TMP_TenI"/>
    <property type="match status" value="1"/>
</dbReference>
<feature type="binding site" evidence="11">
    <location>
        <begin position="41"/>
        <end position="45"/>
    </location>
    <ligand>
        <name>4-amino-2-methyl-5-(diphosphooxymethyl)pyrimidine</name>
        <dbReference type="ChEBI" id="CHEBI:57841"/>
    </ligand>
</feature>
<evidence type="ECO:0000256" key="10">
    <source>
        <dbReference type="ARBA" id="ARBA00061123"/>
    </source>
</evidence>
<dbReference type="InterPro" id="IPR013785">
    <property type="entry name" value="Aldolase_TIM"/>
</dbReference>
<dbReference type="HAMAP" id="MF_00097">
    <property type="entry name" value="TMP_synthase"/>
    <property type="match status" value="1"/>
</dbReference>
<dbReference type="GO" id="GO:0009228">
    <property type="term" value="P:thiamine biosynthetic process"/>
    <property type="evidence" value="ECO:0007669"/>
    <property type="project" value="UniProtKB-KW"/>
</dbReference>
<dbReference type="UniPathway" id="UPA00060">
    <property type="reaction ID" value="UER00141"/>
</dbReference>
<dbReference type="NCBIfam" id="TIGR00693">
    <property type="entry name" value="thiE"/>
    <property type="match status" value="1"/>
</dbReference>
<comment type="catalytic activity">
    <reaction evidence="8 11 12">
        <text>2-(2-carboxy-4-methylthiazol-5-yl)ethyl phosphate + 4-amino-2-methyl-5-(diphosphooxymethyl)pyrimidine + 2 H(+) = thiamine phosphate + CO2 + diphosphate</text>
        <dbReference type="Rhea" id="RHEA:47848"/>
        <dbReference type="ChEBI" id="CHEBI:15378"/>
        <dbReference type="ChEBI" id="CHEBI:16526"/>
        <dbReference type="ChEBI" id="CHEBI:33019"/>
        <dbReference type="ChEBI" id="CHEBI:37575"/>
        <dbReference type="ChEBI" id="CHEBI:57841"/>
        <dbReference type="ChEBI" id="CHEBI:62890"/>
        <dbReference type="EC" id="2.5.1.3"/>
    </reaction>
</comment>
<dbReference type="KEGG" id="goq:ACH46_18960"/>
<feature type="domain" description="Thiamine phosphate synthase/TenI" evidence="14">
    <location>
        <begin position="12"/>
        <end position="202"/>
    </location>
</feature>
<evidence type="ECO:0000256" key="13">
    <source>
        <dbReference type="RuleBase" id="RU004253"/>
    </source>
</evidence>
<dbReference type="InterPro" id="IPR036206">
    <property type="entry name" value="ThiamineP_synth_sf"/>
</dbReference>
<dbReference type="Gene3D" id="3.20.20.70">
    <property type="entry name" value="Aldolase class I"/>
    <property type="match status" value="1"/>
</dbReference>
<evidence type="ECO:0000256" key="6">
    <source>
        <dbReference type="ARBA" id="ARBA00022977"/>
    </source>
</evidence>
<dbReference type="Proteomes" id="UP000063789">
    <property type="component" value="Chromosome"/>
</dbReference>
<dbReference type="AlphaFoldDB" id="A0A0N7FVF8"/>
<name>A0A0N7FVF8_9ACTN</name>
<comment type="catalytic activity">
    <reaction evidence="9 11 12">
        <text>2-[(2R,5Z)-2-carboxy-4-methylthiazol-5(2H)-ylidene]ethyl phosphate + 4-amino-2-methyl-5-(diphosphooxymethyl)pyrimidine + 2 H(+) = thiamine phosphate + CO2 + diphosphate</text>
        <dbReference type="Rhea" id="RHEA:47844"/>
        <dbReference type="ChEBI" id="CHEBI:15378"/>
        <dbReference type="ChEBI" id="CHEBI:16526"/>
        <dbReference type="ChEBI" id="CHEBI:33019"/>
        <dbReference type="ChEBI" id="CHEBI:37575"/>
        <dbReference type="ChEBI" id="CHEBI:57841"/>
        <dbReference type="ChEBI" id="CHEBI:62899"/>
        <dbReference type="EC" id="2.5.1.3"/>
    </reaction>
</comment>
<comment type="pathway">
    <text evidence="2 11 13">Cofactor biosynthesis; thiamine diphosphate biosynthesis; thiamine phosphate from 4-amino-2-methyl-5-diphosphomethylpyrimidine and 4-methyl-5-(2-phosphoethyl)-thiazole: step 1/1.</text>
</comment>
<evidence type="ECO:0000256" key="3">
    <source>
        <dbReference type="ARBA" id="ARBA00022679"/>
    </source>
</evidence>
<organism evidence="15 16">
    <name type="scientific">Gordonia phthalatica</name>
    <dbReference type="NCBI Taxonomy" id="1136941"/>
    <lineage>
        <taxon>Bacteria</taxon>
        <taxon>Bacillati</taxon>
        <taxon>Actinomycetota</taxon>
        <taxon>Actinomycetes</taxon>
        <taxon>Mycobacteriales</taxon>
        <taxon>Gordoniaceae</taxon>
        <taxon>Gordonia</taxon>
    </lineage>
</organism>
<dbReference type="OrthoDB" id="3243336at2"/>
<dbReference type="EC" id="2.5.1.3" evidence="11"/>
<keyword evidence="16" id="KW-1185">Reference proteome</keyword>
<evidence type="ECO:0000256" key="1">
    <source>
        <dbReference type="ARBA" id="ARBA00003814"/>
    </source>
</evidence>
<keyword evidence="4 11" id="KW-0479">Metal-binding</keyword>
<evidence type="ECO:0000259" key="14">
    <source>
        <dbReference type="Pfam" id="PF02581"/>
    </source>
</evidence>
<dbReference type="InterPro" id="IPR034291">
    <property type="entry name" value="TMP_synthase"/>
</dbReference>
<keyword evidence="5 11" id="KW-0460">Magnesium</keyword>
<feature type="binding site" evidence="11">
    <location>
        <position position="102"/>
    </location>
    <ligand>
        <name>Mg(2+)</name>
        <dbReference type="ChEBI" id="CHEBI:18420"/>
    </ligand>
</feature>
<evidence type="ECO:0000256" key="7">
    <source>
        <dbReference type="ARBA" id="ARBA00047334"/>
    </source>
</evidence>
<evidence type="ECO:0000256" key="9">
    <source>
        <dbReference type="ARBA" id="ARBA00047883"/>
    </source>
</evidence>
<dbReference type="STRING" id="1136941.ACH46_18960"/>
<dbReference type="GO" id="GO:0005737">
    <property type="term" value="C:cytoplasm"/>
    <property type="evidence" value="ECO:0007669"/>
    <property type="project" value="TreeGrafter"/>
</dbReference>
<feature type="binding site" evidence="11">
    <location>
        <position position="151"/>
    </location>
    <ligand>
        <name>4-amino-2-methyl-5-(diphosphooxymethyl)pyrimidine</name>
        <dbReference type="ChEBI" id="CHEBI:57841"/>
    </ligand>
</feature>
<evidence type="ECO:0000256" key="2">
    <source>
        <dbReference type="ARBA" id="ARBA00005165"/>
    </source>
</evidence>
<reference evidence="15 16" key="2">
    <citation type="journal article" date="2017" name="Int. J. Syst. Evol. Microbiol.">
        <title>Gordonia phthalatica sp. nov., a di-n-butyl phthalate-degrading bacterium isolated from activated sludge.</title>
        <authorList>
            <person name="Jin D."/>
            <person name="Kong X."/>
            <person name="Jia M."/>
            <person name="Yu X."/>
            <person name="Wang X."/>
            <person name="Zhuang X."/>
            <person name="Deng Y."/>
            <person name="Bai Z."/>
        </authorList>
    </citation>
    <scope>NUCLEOTIDE SEQUENCE [LARGE SCALE GENOMIC DNA]</scope>
    <source>
        <strain evidence="15 16">QH-11</strain>
    </source>
</reference>
<protein>
    <recommendedName>
        <fullName evidence="11">Thiamine-phosphate synthase</fullName>
        <shortName evidence="11">TP synthase</shortName>
        <shortName evidence="11">TPS</shortName>
        <ecNumber evidence="11">2.5.1.3</ecNumber>
    </recommendedName>
    <alternativeName>
        <fullName evidence="11">Thiamine-phosphate pyrophosphorylase</fullName>
        <shortName evidence="11">TMP pyrophosphorylase</shortName>
        <shortName evidence="11">TMP-PPase</shortName>
    </alternativeName>
</protein>
<dbReference type="GO" id="GO:0009229">
    <property type="term" value="P:thiamine diphosphate biosynthetic process"/>
    <property type="evidence" value="ECO:0007669"/>
    <property type="project" value="UniProtKB-UniRule"/>
</dbReference>
<comment type="similarity">
    <text evidence="10 11 12">Belongs to the thiamine-phosphate synthase family.</text>
</comment>
<dbReference type="PANTHER" id="PTHR20857:SF15">
    <property type="entry name" value="THIAMINE-PHOSPHATE SYNTHASE"/>
    <property type="match status" value="1"/>
</dbReference>
<comment type="catalytic activity">
    <reaction evidence="7 11 12">
        <text>4-methyl-5-(2-phosphooxyethyl)-thiazole + 4-amino-2-methyl-5-(diphosphooxymethyl)pyrimidine + H(+) = thiamine phosphate + diphosphate</text>
        <dbReference type="Rhea" id="RHEA:22328"/>
        <dbReference type="ChEBI" id="CHEBI:15378"/>
        <dbReference type="ChEBI" id="CHEBI:33019"/>
        <dbReference type="ChEBI" id="CHEBI:37575"/>
        <dbReference type="ChEBI" id="CHEBI:57841"/>
        <dbReference type="ChEBI" id="CHEBI:58296"/>
        <dbReference type="EC" id="2.5.1.3"/>
    </reaction>
</comment>
<sequence length="225" mass="23882">MNARTRLDDAHLYLCTDARRERGDFVDFVRAALAGGVDIVQLRDKNSPGEREFGELTALQQLDLLAQLKELTIEAGALLAVNDRADIAVAADADVFHVGQDDLPPAVARRIVGPDVVIGRSTHSVEQARGAMADDDVDYFCTGPLWTTPTKPGRPATGLDLLTETAASNPTKPWFAIGGVDMPRVPEVTAAGARRIVVVRAITGADDPEAAARALKTACLSGDGE</sequence>
<comment type="function">
    <text evidence="1 11">Condenses 4-methyl-5-(beta-hydroxyethyl)thiazole monophosphate (THZ-P) and 2-methyl-4-amino-5-hydroxymethyl pyrimidine pyrophosphate (HMP-PP) to form thiamine monophosphate (TMP).</text>
</comment>
<dbReference type="PATRIC" id="fig|1136941.3.peg.3879"/>
<feature type="binding site" evidence="11">
    <location>
        <position position="179"/>
    </location>
    <ligand>
        <name>2-[(2R,5Z)-2-carboxy-4-methylthiazol-5(2H)-ylidene]ethyl phosphate</name>
        <dbReference type="ChEBI" id="CHEBI:62899"/>
    </ligand>
</feature>
<evidence type="ECO:0000256" key="12">
    <source>
        <dbReference type="RuleBase" id="RU003826"/>
    </source>
</evidence>
<dbReference type="Pfam" id="PF02581">
    <property type="entry name" value="TMP-TENI"/>
    <property type="match status" value="1"/>
</dbReference>